<evidence type="ECO:0000313" key="2">
    <source>
        <dbReference type="EMBL" id="MDT0413109.1"/>
    </source>
</evidence>
<sequence>MAAWTWRFENGDGAETQPAVQPEEFTTQGDAESWLGEQWRALLAGGTDRVHLLEEDKLVYGPLSLSEAAATDVSEPALTADEETAVPGDTSQPPGRGRDTQPVEPGQGLGIGGLG</sequence>
<dbReference type="Proteomes" id="UP001183610">
    <property type="component" value="Unassembled WGS sequence"/>
</dbReference>
<feature type="region of interest" description="Disordered" evidence="1">
    <location>
        <begin position="69"/>
        <end position="115"/>
    </location>
</feature>
<protein>
    <submittedName>
        <fullName evidence="2">Uncharacterized protein</fullName>
    </submittedName>
</protein>
<reference evidence="3" key="1">
    <citation type="submission" date="2023-07" db="EMBL/GenBank/DDBJ databases">
        <title>30 novel species of actinomycetes from the DSMZ collection.</title>
        <authorList>
            <person name="Nouioui I."/>
        </authorList>
    </citation>
    <scope>NUCLEOTIDE SEQUENCE [LARGE SCALE GENOMIC DNA]</scope>
    <source>
        <strain evidence="3">DSM 41979</strain>
    </source>
</reference>
<accession>A0ABU2R8S8</accession>
<name>A0ABU2R8S8_9ACTN</name>
<proteinExistence type="predicted"/>
<gene>
    <name evidence="2" type="ORF">RM698_29200</name>
</gene>
<organism evidence="2 3">
    <name type="scientific">Streptomyces evansiae</name>
    <dbReference type="NCBI Taxonomy" id="3075535"/>
    <lineage>
        <taxon>Bacteria</taxon>
        <taxon>Bacillati</taxon>
        <taxon>Actinomycetota</taxon>
        <taxon>Actinomycetes</taxon>
        <taxon>Kitasatosporales</taxon>
        <taxon>Streptomycetaceae</taxon>
        <taxon>Streptomyces</taxon>
    </lineage>
</organism>
<evidence type="ECO:0000256" key="1">
    <source>
        <dbReference type="SAM" id="MobiDB-lite"/>
    </source>
</evidence>
<dbReference type="RefSeq" id="WP_010273233.1">
    <property type="nucleotide sequence ID" value="NZ_JAVRET010000112.1"/>
</dbReference>
<evidence type="ECO:0000313" key="3">
    <source>
        <dbReference type="Proteomes" id="UP001183610"/>
    </source>
</evidence>
<dbReference type="EMBL" id="JAVRET010000112">
    <property type="protein sequence ID" value="MDT0413109.1"/>
    <property type="molecule type" value="Genomic_DNA"/>
</dbReference>
<comment type="caution">
    <text evidence="2">The sequence shown here is derived from an EMBL/GenBank/DDBJ whole genome shotgun (WGS) entry which is preliminary data.</text>
</comment>
<keyword evidence="3" id="KW-1185">Reference proteome</keyword>
<feature type="region of interest" description="Disordered" evidence="1">
    <location>
        <begin position="1"/>
        <end position="20"/>
    </location>
</feature>